<dbReference type="InterPro" id="IPR040976">
    <property type="entry name" value="Pkinase_fungal"/>
</dbReference>
<sequence>MTLNATLNRNLTEHVTVAVRNDLQKNTLLVDRGDFLQNFFPADDDAVQKTYAALVADGSYDGAKRRWADFPETPGKEESAYYKPFALILNSIHQKYENCKADDSNFPKSSRVWLDRHTETPTSVTCAALNLPDIVNLFIDEAQLGQFSVELEASIKALDEQRRTKDTAATSTSQKDEASPSQKSKASKRRKEPSTSRKSNTSTNRKSNTSTNRKNNTSTSRESKDGPDTKYERILAYWLRIAAVVEIKTKKSDMTSEEYHDTLEQLAGYMRQMFREQHDRMFVFGLILFHDSLSLWYCDRSGLLGVNEFIDINKEPELFIRVIARVSTMSPTELGWDPTMKVHSSDGQHAYSHSLETDDVLKNFVRSTSLYRTRWVITIGGEEYVTIRALSLSHAEVMCGRGQLIWVAVQKKTSQVVVIKQSWNPFPTIKLSKHEDDQMDTEESDSTISETSEDDQASEECESTMFGAYQDDEMVTEEPTIRSEAAVYVHAQSDEDEDMKVGRLIAHEERKDESVHISAVQWCREKFGSPTHFTERQLCRIVLKDYGYPLKRFRSLRELVRSIDDCLEGYQCLLQKGVLHRDLSPGNCLICPTSTFTHSDSIQDQPTVGRLIDLDHAKVDKGYRFNEAEDKAHQRVPPTEEDMQYLTASVKRFRGAAVDAEVCRSVHVLPIPNNKGQYTSMTAGAYVESLINSLDLEKKITQNSETIELTLDDLRLVDWQTPLPPRFQNRGPENAERSGTIPYMSHVLLDNETDTPHTAIHDMEALFWVLLYLCLTRKGPGGDLRDELCDESTSLDERAQDVQDVVYWLYDSTMQVIKSNKDRLFKYPEDLERYVLRHIHPYFNDFKPLLRQWWQILCLGFKSQDFETVAYIYTPHLFKSITSKWLEDHPSEVESEKEMMEKEEMRRCKDWMAILEHVKDICGPEQTEAGDAAMDADADVGLVPTEPLFDSPQRKLRSKPKVRTYTKRK</sequence>
<gene>
    <name evidence="3" type="ORF">K435DRAFT_787367</name>
</gene>
<evidence type="ECO:0000259" key="2">
    <source>
        <dbReference type="Pfam" id="PF17667"/>
    </source>
</evidence>
<keyword evidence="4" id="KW-1185">Reference proteome</keyword>
<evidence type="ECO:0000313" key="3">
    <source>
        <dbReference type="EMBL" id="THU76113.1"/>
    </source>
</evidence>
<dbReference type="GO" id="GO:0004672">
    <property type="term" value="F:protein kinase activity"/>
    <property type="evidence" value="ECO:0007669"/>
    <property type="project" value="InterPro"/>
</dbReference>
<feature type="domain" description="Fungal-type protein kinase" evidence="2">
    <location>
        <begin position="236"/>
        <end position="619"/>
    </location>
</feature>
<reference evidence="3 4" key="1">
    <citation type="journal article" date="2019" name="Nat. Ecol. Evol.">
        <title>Megaphylogeny resolves global patterns of mushroom evolution.</title>
        <authorList>
            <person name="Varga T."/>
            <person name="Krizsan K."/>
            <person name="Foldi C."/>
            <person name="Dima B."/>
            <person name="Sanchez-Garcia M."/>
            <person name="Sanchez-Ramirez S."/>
            <person name="Szollosi G.J."/>
            <person name="Szarkandi J.G."/>
            <person name="Papp V."/>
            <person name="Albert L."/>
            <person name="Andreopoulos W."/>
            <person name="Angelini C."/>
            <person name="Antonin V."/>
            <person name="Barry K.W."/>
            <person name="Bougher N.L."/>
            <person name="Buchanan P."/>
            <person name="Buyck B."/>
            <person name="Bense V."/>
            <person name="Catcheside P."/>
            <person name="Chovatia M."/>
            <person name="Cooper J."/>
            <person name="Damon W."/>
            <person name="Desjardin D."/>
            <person name="Finy P."/>
            <person name="Geml J."/>
            <person name="Haridas S."/>
            <person name="Hughes K."/>
            <person name="Justo A."/>
            <person name="Karasinski D."/>
            <person name="Kautmanova I."/>
            <person name="Kiss B."/>
            <person name="Kocsube S."/>
            <person name="Kotiranta H."/>
            <person name="LaButti K.M."/>
            <person name="Lechner B.E."/>
            <person name="Liimatainen K."/>
            <person name="Lipzen A."/>
            <person name="Lukacs Z."/>
            <person name="Mihaltcheva S."/>
            <person name="Morgado L.N."/>
            <person name="Niskanen T."/>
            <person name="Noordeloos M.E."/>
            <person name="Ohm R.A."/>
            <person name="Ortiz-Santana B."/>
            <person name="Ovrebo C."/>
            <person name="Racz N."/>
            <person name="Riley R."/>
            <person name="Savchenko A."/>
            <person name="Shiryaev A."/>
            <person name="Soop K."/>
            <person name="Spirin V."/>
            <person name="Szebenyi C."/>
            <person name="Tomsovsky M."/>
            <person name="Tulloss R.E."/>
            <person name="Uehling J."/>
            <person name="Grigoriev I.V."/>
            <person name="Vagvolgyi C."/>
            <person name="Papp T."/>
            <person name="Martin F.M."/>
            <person name="Miettinen O."/>
            <person name="Hibbett D.S."/>
            <person name="Nagy L.G."/>
        </authorList>
    </citation>
    <scope>NUCLEOTIDE SEQUENCE [LARGE SCALE GENOMIC DNA]</scope>
    <source>
        <strain evidence="3 4">CBS 962.96</strain>
    </source>
</reference>
<feature type="region of interest" description="Disordered" evidence="1">
    <location>
        <begin position="161"/>
        <end position="227"/>
    </location>
</feature>
<proteinExistence type="predicted"/>
<dbReference type="Pfam" id="PF17667">
    <property type="entry name" value="Pkinase_fungal"/>
    <property type="match status" value="2"/>
</dbReference>
<organism evidence="3 4">
    <name type="scientific">Dendrothele bispora (strain CBS 962.96)</name>
    <dbReference type="NCBI Taxonomy" id="1314807"/>
    <lineage>
        <taxon>Eukaryota</taxon>
        <taxon>Fungi</taxon>
        <taxon>Dikarya</taxon>
        <taxon>Basidiomycota</taxon>
        <taxon>Agaricomycotina</taxon>
        <taxon>Agaricomycetes</taxon>
        <taxon>Agaricomycetidae</taxon>
        <taxon>Agaricales</taxon>
        <taxon>Agaricales incertae sedis</taxon>
        <taxon>Dendrothele</taxon>
    </lineage>
</organism>
<dbReference type="SUPFAM" id="SSF56112">
    <property type="entry name" value="Protein kinase-like (PK-like)"/>
    <property type="match status" value="1"/>
</dbReference>
<dbReference type="PROSITE" id="PS00109">
    <property type="entry name" value="PROTEIN_KINASE_TYR"/>
    <property type="match status" value="1"/>
</dbReference>
<dbReference type="Proteomes" id="UP000297245">
    <property type="component" value="Unassembled WGS sequence"/>
</dbReference>
<accession>A0A4S8KKY0</accession>
<dbReference type="Gene3D" id="1.10.510.10">
    <property type="entry name" value="Transferase(Phosphotransferase) domain 1"/>
    <property type="match status" value="1"/>
</dbReference>
<dbReference type="PANTHER" id="PTHR38248:SF2">
    <property type="entry name" value="FUNK1 11"/>
    <property type="match status" value="1"/>
</dbReference>
<evidence type="ECO:0000313" key="4">
    <source>
        <dbReference type="Proteomes" id="UP000297245"/>
    </source>
</evidence>
<protein>
    <recommendedName>
        <fullName evidence="2">Fungal-type protein kinase domain-containing protein</fullName>
    </recommendedName>
</protein>
<feature type="compositionally biased region" description="Basic residues" evidence="1">
    <location>
        <begin position="954"/>
        <end position="969"/>
    </location>
</feature>
<feature type="region of interest" description="Disordered" evidence="1">
    <location>
        <begin position="430"/>
        <end position="459"/>
    </location>
</feature>
<feature type="region of interest" description="Disordered" evidence="1">
    <location>
        <begin position="943"/>
        <end position="969"/>
    </location>
</feature>
<dbReference type="AlphaFoldDB" id="A0A4S8KKY0"/>
<feature type="compositionally biased region" description="Polar residues" evidence="1">
    <location>
        <begin position="167"/>
        <end position="184"/>
    </location>
</feature>
<dbReference type="InterPro" id="IPR011009">
    <property type="entry name" value="Kinase-like_dom_sf"/>
</dbReference>
<dbReference type="PANTHER" id="PTHR38248">
    <property type="entry name" value="FUNK1 6"/>
    <property type="match status" value="1"/>
</dbReference>
<feature type="compositionally biased region" description="Acidic residues" evidence="1">
    <location>
        <begin position="437"/>
        <end position="459"/>
    </location>
</feature>
<dbReference type="OrthoDB" id="312874at2759"/>
<dbReference type="EMBL" id="ML181165">
    <property type="protein sequence ID" value="THU76113.1"/>
    <property type="molecule type" value="Genomic_DNA"/>
</dbReference>
<dbReference type="InterPro" id="IPR008266">
    <property type="entry name" value="Tyr_kinase_AS"/>
</dbReference>
<name>A0A4S8KKY0_DENBC</name>
<feature type="domain" description="Fungal-type protein kinase" evidence="2">
    <location>
        <begin position="730"/>
        <end position="774"/>
    </location>
</feature>
<feature type="compositionally biased region" description="Low complexity" evidence="1">
    <location>
        <begin position="196"/>
        <end position="220"/>
    </location>
</feature>
<evidence type="ECO:0000256" key="1">
    <source>
        <dbReference type="SAM" id="MobiDB-lite"/>
    </source>
</evidence>